<dbReference type="Proteomes" id="UP001558613">
    <property type="component" value="Unassembled WGS sequence"/>
</dbReference>
<name>A0ABR3LNE4_9TELE</name>
<dbReference type="PANTHER" id="PTHR47331:SF5">
    <property type="entry name" value="RIBONUCLEASE H"/>
    <property type="match status" value="1"/>
</dbReference>
<gene>
    <name evidence="1" type="ORF">QQF64_016134</name>
</gene>
<protein>
    <submittedName>
        <fullName evidence="1">Uncharacterized protein</fullName>
    </submittedName>
</protein>
<dbReference type="EMBL" id="JAYMGO010000020">
    <property type="protein sequence ID" value="KAL1253905.1"/>
    <property type="molecule type" value="Genomic_DNA"/>
</dbReference>
<sequence>MLLIGADHPYLLAPVDKVCLSPHRGPAAVHTRLGWALQGPVPSAQPKENEIQCLFLSGTSISSQLQQDVERLWQVDVLPYRSEKAIIRSKQDQYALDCLDRLTTRETVNGVSRYVTPLLRSNHAPLFNAPKEAVMSQNVN</sequence>
<dbReference type="PANTHER" id="PTHR47331">
    <property type="entry name" value="PHD-TYPE DOMAIN-CONTAINING PROTEIN"/>
    <property type="match status" value="1"/>
</dbReference>
<evidence type="ECO:0000313" key="1">
    <source>
        <dbReference type="EMBL" id="KAL1253905.1"/>
    </source>
</evidence>
<accession>A0ABR3LNE4</accession>
<proteinExistence type="predicted"/>
<evidence type="ECO:0000313" key="2">
    <source>
        <dbReference type="Proteomes" id="UP001558613"/>
    </source>
</evidence>
<keyword evidence="2" id="KW-1185">Reference proteome</keyword>
<organism evidence="1 2">
    <name type="scientific">Cirrhinus molitorella</name>
    <name type="common">mud carp</name>
    <dbReference type="NCBI Taxonomy" id="172907"/>
    <lineage>
        <taxon>Eukaryota</taxon>
        <taxon>Metazoa</taxon>
        <taxon>Chordata</taxon>
        <taxon>Craniata</taxon>
        <taxon>Vertebrata</taxon>
        <taxon>Euteleostomi</taxon>
        <taxon>Actinopterygii</taxon>
        <taxon>Neopterygii</taxon>
        <taxon>Teleostei</taxon>
        <taxon>Ostariophysi</taxon>
        <taxon>Cypriniformes</taxon>
        <taxon>Cyprinidae</taxon>
        <taxon>Labeoninae</taxon>
        <taxon>Labeonini</taxon>
        <taxon>Cirrhinus</taxon>
    </lineage>
</organism>
<comment type="caution">
    <text evidence="1">The sequence shown here is derived from an EMBL/GenBank/DDBJ whole genome shotgun (WGS) entry which is preliminary data.</text>
</comment>
<reference evidence="1 2" key="1">
    <citation type="submission" date="2023-09" db="EMBL/GenBank/DDBJ databases">
        <authorList>
            <person name="Wang M."/>
        </authorList>
    </citation>
    <scope>NUCLEOTIDE SEQUENCE [LARGE SCALE GENOMIC DNA]</scope>
    <source>
        <strain evidence="1">GT-2023</strain>
        <tissue evidence="1">Liver</tissue>
    </source>
</reference>